<accession>A0ABW1SA15</accession>
<comment type="similarity">
    <text evidence="6">Belongs to the methyltransferase superfamily. RNA methyltransferase RsmG family.</text>
</comment>
<comment type="function">
    <text evidence="6">Specifically methylates the N7 position of guanine in position 527 of 16S rRNA.</text>
</comment>
<dbReference type="NCBIfam" id="TIGR00138">
    <property type="entry name" value="rsmG_gidB"/>
    <property type="match status" value="1"/>
</dbReference>
<sequence>MTRDELNEALGWTVSRETFERLEKYHDLLIEWSKTHNLIGPKEVPYLWDRHILDCLQIWPHVKQAKTVLDIGSGAGLPGIVLACCAAEIRGMHVILVESNGKRCAFLRHVSRRLGLPVEICHERVEDVSRETVDVVTARAVADLSDLMKYSQKWLLKGTRAVFPKGRTWSDELTDAHQYWNFKMQIFPSKSASDGVILSLSEVTANHA</sequence>
<evidence type="ECO:0000256" key="2">
    <source>
        <dbReference type="ARBA" id="ARBA00022552"/>
    </source>
</evidence>
<dbReference type="EC" id="2.1.1.170" evidence="6"/>
<keyword evidence="3 6" id="KW-0489">Methyltransferase</keyword>
<reference evidence="8" key="1">
    <citation type="journal article" date="2019" name="Int. J. Syst. Evol. Microbiol.">
        <title>The Global Catalogue of Microorganisms (GCM) 10K type strain sequencing project: providing services to taxonomists for standard genome sequencing and annotation.</title>
        <authorList>
            <consortium name="The Broad Institute Genomics Platform"/>
            <consortium name="The Broad Institute Genome Sequencing Center for Infectious Disease"/>
            <person name="Wu L."/>
            <person name="Ma J."/>
        </authorList>
    </citation>
    <scope>NUCLEOTIDE SEQUENCE [LARGE SCALE GENOMIC DNA]</scope>
    <source>
        <strain evidence="8">CGMCC-1.15741</strain>
    </source>
</reference>
<keyword evidence="4 6" id="KW-0808">Transferase</keyword>
<feature type="binding site" evidence="6">
    <location>
        <position position="72"/>
    </location>
    <ligand>
        <name>S-adenosyl-L-methionine</name>
        <dbReference type="ChEBI" id="CHEBI:59789"/>
    </ligand>
</feature>
<dbReference type="PANTHER" id="PTHR31760">
    <property type="entry name" value="S-ADENOSYL-L-METHIONINE-DEPENDENT METHYLTRANSFERASES SUPERFAMILY PROTEIN"/>
    <property type="match status" value="1"/>
</dbReference>
<evidence type="ECO:0000313" key="8">
    <source>
        <dbReference type="Proteomes" id="UP001596303"/>
    </source>
</evidence>
<dbReference type="Gene3D" id="3.40.50.150">
    <property type="entry name" value="Vaccinia Virus protein VP39"/>
    <property type="match status" value="1"/>
</dbReference>
<keyword evidence="1 6" id="KW-0963">Cytoplasm</keyword>
<dbReference type="EMBL" id="JBHSSW010000009">
    <property type="protein sequence ID" value="MFC6198063.1"/>
    <property type="molecule type" value="Genomic_DNA"/>
</dbReference>
<protein>
    <recommendedName>
        <fullName evidence="6">Ribosomal RNA small subunit methyltransferase G</fullName>
        <ecNumber evidence="6">2.1.1.170</ecNumber>
    </recommendedName>
    <alternativeName>
        <fullName evidence="6">16S rRNA 7-methylguanosine methyltransferase</fullName>
        <shortName evidence="6">16S rRNA m7G methyltransferase</shortName>
    </alternativeName>
</protein>
<comment type="caution">
    <text evidence="7">The sequence shown here is derived from an EMBL/GenBank/DDBJ whole genome shotgun (WGS) entry which is preliminary data.</text>
</comment>
<keyword evidence="2 6" id="KW-0698">rRNA processing</keyword>
<keyword evidence="8" id="KW-1185">Reference proteome</keyword>
<proteinExistence type="inferred from homology"/>
<dbReference type="InterPro" id="IPR003682">
    <property type="entry name" value="rRNA_ssu_MeTfrase_G"/>
</dbReference>
<dbReference type="Proteomes" id="UP001596303">
    <property type="component" value="Unassembled WGS sequence"/>
</dbReference>
<organism evidence="7 8">
    <name type="scientific">Ponticaulis profundi</name>
    <dbReference type="NCBI Taxonomy" id="2665222"/>
    <lineage>
        <taxon>Bacteria</taxon>
        <taxon>Pseudomonadati</taxon>
        <taxon>Pseudomonadota</taxon>
        <taxon>Alphaproteobacteria</taxon>
        <taxon>Hyphomonadales</taxon>
        <taxon>Hyphomonadaceae</taxon>
        <taxon>Ponticaulis</taxon>
    </lineage>
</organism>
<keyword evidence="5 6" id="KW-0949">S-adenosyl-L-methionine</keyword>
<dbReference type="Pfam" id="PF02527">
    <property type="entry name" value="GidB"/>
    <property type="match status" value="1"/>
</dbReference>
<comment type="catalytic activity">
    <reaction evidence="6">
        <text>guanosine(527) in 16S rRNA + S-adenosyl-L-methionine = N(7)-methylguanosine(527) in 16S rRNA + S-adenosyl-L-homocysteine</text>
        <dbReference type="Rhea" id="RHEA:42732"/>
        <dbReference type="Rhea" id="RHEA-COMP:10209"/>
        <dbReference type="Rhea" id="RHEA-COMP:10210"/>
        <dbReference type="ChEBI" id="CHEBI:57856"/>
        <dbReference type="ChEBI" id="CHEBI:59789"/>
        <dbReference type="ChEBI" id="CHEBI:74269"/>
        <dbReference type="ChEBI" id="CHEBI:74480"/>
        <dbReference type="EC" id="2.1.1.170"/>
    </reaction>
</comment>
<dbReference type="HAMAP" id="MF_00074">
    <property type="entry name" value="16SrRNA_methyltr_G"/>
    <property type="match status" value="1"/>
</dbReference>
<dbReference type="SUPFAM" id="SSF53335">
    <property type="entry name" value="S-adenosyl-L-methionine-dependent methyltransferases"/>
    <property type="match status" value="1"/>
</dbReference>
<feature type="binding site" evidence="6">
    <location>
        <begin position="125"/>
        <end position="126"/>
    </location>
    <ligand>
        <name>S-adenosyl-L-methionine</name>
        <dbReference type="ChEBI" id="CHEBI:59789"/>
    </ligand>
</feature>
<evidence type="ECO:0000256" key="4">
    <source>
        <dbReference type="ARBA" id="ARBA00022679"/>
    </source>
</evidence>
<evidence type="ECO:0000256" key="6">
    <source>
        <dbReference type="HAMAP-Rule" id="MF_00074"/>
    </source>
</evidence>
<dbReference type="PANTHER" id="PTHR31760:SF0">
    <property type="entry name" value="S-ADENOSYL-L-METHIONINE-DEPENDENT METHYLTRANSFERASES SUPERFAMILY PROTEIN"/>
    <property type="match status" value="1"/>
</dbReference>
<dbReference type="CDD" id="cd02440">
    <property type="entry name" value="AdoMet_MTases"/>
    <property type="match status" value="1"/>
</dbReference>
<dbReference type="GO" id="GO:0032259">
    <property type="term" value="P:methylation"/>
    <property type="evidence" value="ECO:0007669"/>
    <property type="project" value="UniProtKB-KW"/>
</dbReference>
<comment type="subcellular location">
    <subcellularLocation>
        <location evidence="6">Cytoplasm</location>
    </subcellularLocation>
</comment>
<comment type="caution">
    <text evidence="6">Lacks conserved residue(s) required for the propagation of feature annotation.</text>
</comment>
<evidence type="ECO:0000256" key="3">
    <source>
        <dbReference type="ARBA" id="ARBA00022603"/>
    </source>
</evidence>
<feature type="binding site" evidence="6">
    <location>
        <position position="139"/>
    </location>
    <ligand>
        <name>S-adenosyl-L-methionine</name>
        <dbReference type="ChEBI" id="CHEBI:59789"/>
    </ligand>
</feature>
<evidence type="ECO:0000256" key="1">
    <source>
        <dbReference type="ARBA" id="ARBA00022490"/>
    </source>
</evidence>
<gene>
    <name evidence="6 7" type="primary">rsmG</name>
    <name evidence="7" type="ORF">ACFQDM_08235</name>
</gene>
<evidence type="ECO:0000313" key="7">
    <source>
        <dbReference type="EMBL" id="MFC6198063.1"/>
    </source>
</evidence>
<name>A0ABW1SA15_9PROT</name>
<feature type="binding site" evidence="6">
    <location>
        <position position="77"/>
    </location>
    <ligand>
        <name>S-adenosyl-L-methionine</name>
        <dbReference type="ChEBI" id="CHEBI:59789"/>
    </ligand>
</feature>
<evidence type="ECO:0000256" key="5">
    <source>
        <dbReference type="ARBA" id="ARBA00022691"/>
    </source>
</evidence>
<dbReference type="InterPro" id="IPR029063">
    <property type="entry name" value="SAM-dependent_MTases_sf"/>
</dbReference>
<dbReference type="GO" id="GO:0008168">
    <property type="term" value="F:methyltransferase activity"/>
    <property type="evidence" value="ECO:0007669"/>
    <property type="project" value="UniProtKB-KW"/>
</dbReference>
<dbReference type="PIRSF" id="PIRSF003078">
    <property type="entry name" value="GidB"/>
    <property type="match status" value="1"/>
</dbReference>
<dbReference type="RefSeq" id="WP_377377896.1">
    <property type="nucleotide sequence ID" value="NZ_JBHSSW010000009.1"/>
</dbReference>